<sequence>MPLNGRTLNWFSECGHDKMGWKQLAEFYTVDCNGIVYNFGENISFKILGSFQVLKNVFTKTGSTTVKAFDKQTAVGPENVSLKGFGRIKVFFSNVLAKARCRTVNKTAMGQNTISLKYFGSIDLRPGLLKCDSGFGLKIGLPFQDATDGPVEGPPSSPETHIKDDGDSQMDPNSTVVPEPPTSEEEEEEEETSMELD</sequence>
<dbReference type="Proteomes" id="UP001178508">
    <property type="component" value="Chromosome 17"/>
</dbReference>
<gene>
    <name evidence="2" type="ORF">XNOV1_A038179</name>
</gene>
<protein>
    <submittedName>
        <fullName evidence="2">Uncharacterized protein</fullName>
    </submittedName>
</protein>
<name>A0AAV1H0L3_XYRNO</name>
<feature type="region of interest" description="Disordered" evidence="1">
    <location>
        <begin position="146"/>
        <end position="197"/>
    </location>
</feature>
<dbReference type="EMBL" id="OY660880">
    <property type="protein sequence ID" value="CAJ1078218.1"/>
    <property type="molecule type" value="Genomic_DNA"/>
</dbReference>
<evidence type="ECO:0000256" key="1">
    <source>
        <dbReference type="SAM" id="MobiDB-lite"/>
    </source>
</evidence>
<feature type="compositionally biased region" description="Acidic residues" evidence="1">
    <location>
        <begin position="182"/>
        <end position="197"/>
    </location>
</feature>
<organism evidence="2 3">
    <name type="scientific">Xyrichtys novacula</name>
    <name type="common">Pearly razorfish</name>
    <name type="synonym">Hemipteronotus novacula</name>
    <dbReference type="NCBI Taxonomy" id="13765"/>
    <lineage>
        <taxon>Eukaryota</taxon>
        <taxon>Metazoa</taxon>
        <taxon>Chordata</taxon>
        <taxon>Craniata</taxon>
        <taxon>Vertebrata</taxon>
        <taxon>Euteleostomi</taxon>
        <taxon>Actinopterygii</taxon>
        <taxon>Neopterygii</taxon>
        <taxon>Teleostei</taxon>
        <taxon>Neoteleostei</taxon>
        <taxon>Acanthomorphata</taxon>
        <taxon>Eupercaria</taxon>
        <taxon>Labriformes</taxon>
        <taxon>Labridae</taxon>
        <taxon>Xyrichtys</taxon>
    </lineage>
</organism>
<proteinExistence type="predicted"/>
<evidence type="ECO:0000313" key="2">
    <source>
        <dbReference type="EMBL" id="CAJ1078218.1"/>
    </source>
</evidence>
<dbReference type="AlphaFoldDB" id="A0AAV1H0L3"/>
<accession>A0AAV1H0L3</accession>
<evidence type="ECO:0000313" key="3">
    <source>
        <dbReference type="Proteomes" id="UP001178508"/>
    </source>
</evidence>
<reference evidence="2" key="1">
    <citation type="submission" date="2023-08" db="EMBL/GenBank/DDBJ databases">
        <authorList>
            <person name="Alioto T."/>
            <person name="Alioto T."/>
            <person name="Gomez Garrido J."/>
        </authorList>
    </citation>
    <scope>NUCLEOTIDE SEQUENCE</scope>
</reference>
<keyword evidence="3" id="KW-1185">Reference proteome</keyword>